<feature type="transmembrane region" description="Helical" evidence="7">
    <location>
        <begin position="382"/>
        <end position="400"/>
    </location>
</feature>
<dbReference type="EMBL" id="ASHM01024443">
    <property type="protein sequence ID" value="PNX72283.1"/>
    <property type="molecule type" value="Genomic_DNA"/>
</dbReference>
<dbReference type="InterPro" id="IPR036259">
    <property type="entry name" value="MFS_trans_sf"/>
</dbReference>
<name>A0A2K3NGZ3_TRIPR</name>
<feature type="signal peptide" evidence="8">
    <location>
        <begin position="1"/>
        <end position="21"/>
    </location>
</feature>
<feature type="transmembrane region" description="Helical" evidence="7">
    <location>
        <begin position="77"/>
        <end position="100"/>
    </location>
</feature>
<organism evidence="10 11">
    <name type="scientific">Trifolium pratense</name>
    <name type="common">Red clover</name>
    <dbReference type="NCBI Taxonomy" id="57577"/>
    <lineage>
        <taxon>Eukaryota</taxon>
        <taxon>Viridiplantae</taxon>
        <taxon>Streptophyta</taxon>
        <taxon>Embryophyta</taxon>
        <taxon>Tracheophyta</taxon>
        <taxon>Spermatophyta</taxon>
        <taxon>Magnoliopsida</taxon>
        <taxon>eudicotyledons</taxon>
        <taxon>Gunneridae</taxon>
        <taxon>Pentapetalae</taxon>
        <taxon>rosids</taxon>
        <taxon>fabids</taxon>
        <taxon>Fabales</taxon>
        <taxon>Fabaceae</taxon>
        <taxon>Papilionoideae</taxon>
        <taxon>50 kb inversion clade</taxon>
        <taxon>NPAAA clade</taxon>
        <taxon>Hologalegina</taxon>
        <taxon>IRL clade</taxon>
        <taxon>Trifolieae</taxon>
        <taxon>Trifolium</taxon>
    </lineage>
</organism>
<protein>
    <submittedName>
        <fullName evidence="10">Peptide transporter PTR3-a-like protein</fullName>
    </submittedName>
</protein>
<proteinExistence type="inferred from homology"/>
<feature type="transmembrane region" description="Helical" evidence="7">
    <location>
        <begin position="299"/>
        <end position="320"/>
    </location>
</feature>
<dbReference type="GO" id="GO:0016020">
    <property type="term" value="C:membrane"/>
    <property type="evidence" value="ECO:0007669"/>
    <property type="project" value="UniProtKB-SubCell"/>
</dbReference>
<evidence type="ECO:0000256" key="7">
    <source>
        <dbReference type="SAM" id="Phobius"/>
    </source>
</evidence>
<evidence type="ECO:0000313" key="9">
    <source>
        <dbReference type="EMBL" id="PNX72283.1"/>
    </source>
</evidence>
<dbReference type="InterPro" id="IPR000109">
    <property type="entry name" value="POT_fam"/>
</dbReference>
<keyword evidence="8" id="KW-0732">Signal</keyword>
<dbReference type="SUPFAM" id="SSF103473">
    <property type="entry name" value="MFS general substrate transporter"/>
    <property type="match status" value="1"/>
</dbReference>
<gene>
    <name evidence="10" type="ORF">L195_g025624</name>
    <name evidence="9" type="ORF">L195_g028173</name>
</gene>
<feature type="region of interest" description="Disordered" evidence="6">
    <location>
        <begin position="461"/>
        <end position="486"/>
    </location>
</feature>
<feature type="transmembrane region" description="Helical" evidence="7">
    <location>
        <begin position="106"/>
        <end position="126"/>
    </location>
</feature>
<dbReference type="GO" id="GO:0022857">
    <property type="term" value="F:transmembrane transporter activity"/>
    <property type="evidence" value="ECO:0007669"/>
    <property type="project" value="InterPro"/>
</dbReference>
<keyword evidence="5 7" id="KW-0472">Membrane</keyword>
<comment type="subcellular location">
    <subcellularLocation>
        <location evidence="1">Membrane</location>
        <topology evidence="1">Multi-pass membrane protein</topology>
    </subcellularLocation>
</comment>
<feature type="transmembrane region" description="Helical" evidence="7">
    <location>
        <begin position="263"/>
        <end position="287"/>
    </location>
</feature>
<reference evidence="10 11" key="1">
    <citation type="journal article" date="2014" name="Am. J. Bot.">
        <title>Genome assembly and annotation for red clover (Trifolium pratense; Fabaceae).</title>
        <authorList>
            <person name="Istvanek J."/>
            <person name="Jaros M."/>
            <person name="Krenek A."/>
            <person name="Repkova J."/>
        </authorList>
    </citation>
    <scope>NUCLEOTIDE SEQUENCE [LARGE SCALE GENOMIC DNA]</scope>
    <source>
        <strain evidence="11">cv. Tatra</strain>
        <tissue evidence="10">Young leaves</tissue>
    </source>
</reference>
<dbReference type="EMBL" id="ASHM01021193">
    <property type="protein sequence ID" value="PNY02318.1"/>
    <property type="molecule type" value="Genomic_DNA"/>
</dbReference>
<feature type="chain" id="PRO_5015082935" evidence="8">
    <location>
        <begin position="22"/>
        <end position="486"/>
    </location>
</feature>
<evidence type="ECO:0000256" key="4">
    <source>
        <dbReference type="ARBA" id="ARBA00022989"/>
    </source>
</evidence>
<dbReference type="PANTHER" id="PTHR11654">
    <property type="entry name" value="OLIGOPEPTIDE TRANSPORTER-RELATED"/>
    <property type="match status" value="1"/>
</dbReference>
<evidence type="ECO:0000256" key="6">
    <source>
        <dbReference type="SAM" id="MobiDB-lite"/>
    </source>
</evidence>
<evidence type="ECO:0000256" key="2">
    <source>
        <dbReference type="ARBA" id="ARBA00005982"/>
    </source>
</evidence>
<evidence type="ECO:0000313" key="11">
    <source>
        <dbReference type="Proteomes" id="UP000236291"/>
    </source>
</evidence>
<feature type="transmembrane region" description="Helical" evidence="7">
    <location>
        <begin position="37"/>
        <end position="56"/>
    </location>
</feature>
<evidence type="ECO:0000256" key="3">
    <source>
        <dbReference type="ARBA" id="ARBA00022692"/>
    </source>
</evidence>
<feature type="transmembrane region" description="Helical" evidence="7">
    <location>
        <begin position="340"/>
        <end position="361"/>
    </location>
</feature>
<comment type="similarity">
    <text evidence="2">Belongs to the major facilitator superfamily. Proton-dependent oligopeptide transporter (POT/PTR) (TC 2.A.17) family.</text>
</comment>
<dbReference type="Pfam" id="PF00854">
    <property type="entry name" value="PTR2"/>
    <property type="match status" value="1"/>
</dbReference>
<dbReference type="AlphaFoldDB" id="A0A2K3NGZ3"/>
<comment type="caution">
    <text evidence="10">The sequence shown here is derived from an EMBL/GenBank/DDBJ whole genome shotgun (WGS) entry which is preliminary data.</text>
</comment>
<keyword evidence="4 7" id="KW-1133">Transmembrane helix</keyword>
<evidence type="ECO:0000256" key="1">
    <source>
        <dbReference type="ARBA" id="ARBA00004141"/>
    </source>
</evidence>
<sequence>MCLLTLAVSLPSLSPPQCAQGILDQDCPKASPLQKGIFFFALYIISIGTGGTKANISTLGADQFDEFDAKERSYKLSFFNWWFFSIFTGVLFASTFVVYIQDNVGWALGYALPTIGLTISILMFLVGTPFYRHKFPSGSPITRMLQVYVAALRKWKACVPEDPKDLHELSMEEYTCNIRNKIDHTSFLRFLDKAAVKTGQTSSWMLCTVTQVEETKQMIKMIPILILTIIPSTMVMQTFTLFIKQGTTLDRRMGPHFEIPPASLTSFIVIFILISLVVYDCSFVPVIRSYTKNPRGITLLQRIGVGLVVHVIVMVIACLVERKRLSVARENNLLGPHDTLPLTIFILFPQFALAGVADSFVETAKMEFFYDQAPQGMKSLGAAFSTTSLGLGGFASAYILSTVADITRRHGHEGWILNNLNISHLDYYYASMVVLCLVNLICFVVVAKFYVYNDVRQNKPSLKMNSTPSQDNFTVSQSNPQEIAKS</sequence>
<keyword evidence="3 7" id="KW-0812">Transmembrane</keyword>
<evidence type="ECO:0000256" key="5">
    <source>
        <dbReference type="ARBA" id="ARBA00023136"/>
    </source>
</evidence>
<reference evidence="10 11" key="2">
    <citation type="journal article" date="2017" name="Front. Plant Sci.">
        <title>Gene Classification and Mining of Molecular Markers Useful in Red Clover (Trifolium pratense) Breeding.</title>
        <authorList>
            <person name="Istvanek J."/>
            <person name="Dluhosova J."/>
            <person name="Dluhos P."/>
            <person name="Patkova L."/>
            <person name="Nedelnik J."/>
            <person name="Repkova J."/>
        </authorList>
    </citation>
    <scope>NUCLEOTIDE SEQUENCE [LARGE SCALE GENOMIC DNA]</scope>
    <source>
        <strain evidence="11">cv. Tatra</strain>
        <tissue evidence="10">Young leaves</tissue>
    </source>
</reference>
<evidence type="ECO:0000256" key="8">
    <source>
        <dbReference type="SAM" id="SignalP"/>
    </source>
</evidence>
<dbReference type="Proteomes" id="UP000236291">
    <property type="component" value="Unassembled WGS sequence"/>
</dbReference>
<feature type="transmembrane region" description="Helical" evidence="7">
    <location>
        <begin position="224"/>
        <end position="243"/>
    </location>
</feature>
<evidence type="ECO:0000313" key="10">
    <source>
        <dbReference type="EMBL" id="PNY02318.1"/>
    </source>
</evidence>
<accession>A0A2K3NGZ3</accession>
<dbReference type="Gene3D" id="1.20.1250.20">
    <property type="entry name" value="MFS general substrate transporter like domains"/>
    <property type="match status" value="1"/>
</dbReference>
<feature type="transmembrane region" description="Helical" evidence="7">
    <location>
        <begin position="427"/>
        <end position="451"/>
    </location>
</feature>